<protein>
    <submittedName>
        <fullName evidence="1">Uncharacterized protein</fullName>
    </submittedName>
</protein>
<accession>A0A0D2XL13</accession>
<organism evidence="1 2">
    <name type="scientific">Fusarium oxysporum (strain Fo5176)</name>
    <name type="common">Fusarium vascular wilt</name>
    <dbReference type="NCBI Taxonomy" id="660025"/>
    <lineage>
        <taxon>Eukaryota</taxon>
        <taxon>Fungi</taxon>
        <taxon>Dikarya</taxon>
        <taxon>Ascomycota</taxon>
        <taxon>Pezizomycotina</taxon>
        <taxon>Sordariomycetes</taxon>
        <taxon>Hypocreomycetidae</taxon>
        <taxon>Hypocreales</taxon>
        <taxon>Nectriaceae</taxon>
        <taxon>Fusarium</taxon>
        <taxon>Fusarium oxysporum species complex</taxon>
    </lineage>
</organism>
<dbReference type="EnsemblFungi" id="FOXG_04637T0">
    <property type="protein sequence ID" value="FOXG_04637P0"/>
    <property type="gene ID" value="FOXG_04637"/>
</dbReference>
<reference evidence="2" key="1">
    <citation type="journal article" date="2012" name="Mol. Plant Microbe Interact.">
        <title>A highly conserved effector in Fusarium oxysporum is required for full virulence on Arabidopsis.</title>
        <authorList>
            <person name="Thatcher L.F."/>
            <person name="Gardiner D.M."/>
            <person name="Kazan K."/>
            <person name="Manners J."/>
        </authorList>
    </citation>
    <scope>NUCLEOTIDE SEQUENCE [LARGE SCALE GENOMIC DNA]</scope>
    <source>
        <strain evidence="2">Fo5176</strain>
    </source>
</reference>
<evidence type="ECO:0000313" key="1">
    <source>
        <dbReference type="EnsemblFungi" id="FOXG_04637P0"/>
    </source>
</evidence>
<evidence type="ECO:0000313" key="2">
    <source>
        <dbReference type="Proteomes" id="UP000002489"/>
    </source>
</evidence>
<dbReference type="AlphaFoldDB" id="A0A0D2XL13"/>
<dbReference type="Proteomes" id="UP000002489">
    <property type="component" value="Unassembled WGS sequence"/>
</dbReference>
<reference evidence="1" key="2">
    <citation type="submission" date="2025-08" db="UniProtKB">
        <authorList>
            <consortium name="EnsemblFungi"/>
        </authorList>
    </citation>
    <scope>IDENTIFICATION</scope>
    <source>
        <strain evidence="1">4287 / CBS 123668 / FGSC 9935 / NRRL 34936</strain>
    </source>
</reference>
<name>A0A0D2XL13_FUSOF</name>
<sequence>MAANLVYLLWNLRYVAEYGGISWSEMAEVLKTMAFRIHQALAHYMA</sequence>
<proteinExistence type="predicted"/>